<reference evidence="2 3" key="1">
    <citation type="submission" date="2024-04" db="EMBL/GenBank/DDBJ databases">
        <authorList>
            <person name="Fracassetti M."/>
        </authorList>
    </citation>
    <scope>NUCLEOTIDE SEQUENCE [LARGE SCALE GENOMIC DNA]</scope>
</reference>
<name>A0AAV2DAT2_9ROSI</name>
<gene>
    <name evidence="2" type="ORF">LTRI10_LOCUS12640</name>
</gene>
<dbReference type="AlphaFoldDB" id="A0AAV2DAT2"/>
<feature type="transmembrane region" description="Helical" evidence="1">
    <location>
        <begin position="17"/>
        <end position="35"/>
    </location>
</feature>
<feature type="transmembrane region" description="Helical" evidence="1">
    <location>
        <begin position="79"/>
        <end position="101"/>
    </location>
</feature>
<keyword evidence="3" id="KW-1185">Reference proteome</keyword>
<accession>A0AAV2DAT2</accession>
<keyword evidence="1" id="KW-0472">Membrane</keyword>
<evidence type="ECO:0000313" key="2">
    <source>
        <dbReference type="EMBL" id="CAL1370517.1"/>
    </source>
</evidence>
<organism evidence="2 3">
    <name type="scientific">Linum trigynum</name>
    <dbReference type="NCBI Taxonomy" id="586398"/>
    <lineage>
        <taxon>Eukaryota</taxon>
        <taxon>Viridiplantae</taxon>
        <taxon>Streptophyta</taxon>
        <taxon>Embryophyta</taxon>
        <taxon>Tracheophyta</taxon>
        <taxon>Spermatophyta</taxon>
        <taxon>Magnoliopsida</taxon>
        <taxon>eudicotyledons</taxon>
        <taxon>Gunneridae</taxon>
        <taxon>Pentapetalae</taxon>
        <taxon>rosids</taxon>
        <taxon>fabids</taxon>
        <taxon>Malpighiales</taxon>
        <taxon>Linaceae</taxon>
        <taxon>Linum</taxon>
    </lineage>
</organism>
<evidence type="ECO:0000256" key="1">
    <source>
        <dbReference type="SAM" id="Phobius"/>
    </source>
</evidence>
<evidence type="ECO:0008006" key="4">
    <source>
        <dbReference type="Google" id="ProtNLM"/>
    </source>
</evidence>
<dbReference type="PANTHER" id="PTHR35758">
    <property type="entry name" value="TRANSMEMBRANE PROTEIN"/>
    <property type="match status" value="1"/>
</dbReference>
<proteinExistence type="predicted"/>
<dbReference type="PANTHER" id="PTHR35758:SF2">
    <property type="entry name" value="TRANSMEMBRANE PROTEIN"/>
    <property type="match status" value="1"/>
</dbReference>
<keyword evidence="1" id="KW-1133">Transmembrane helix</keyword>
<sequence length="109" mass="12049">MISTSRSNSKFTSSERLAVICFSFLAVISPLYIGGREDPEVEEETEPFNLATWLPLLLILAIAFSLYLDRSFTKFDPNWIHRVGGSSGGILAILLLLGLVLKCKESILS</sequence>
<dbReference type="EMBL" id="OZ034815">
    <property type="protein sequence ID" value="CAL1370517.1"/>
    <property type="molecule type" value="Genomic_DNA"/>
</dbReference>
<evidence type="ECO:0000313" key="3">
    <source>
        <dbReference type="Proteomes" id="UP001497516"/>
    </source>
</evidence>
<protein>
    <recommendedName>
        <fullName evidence="4">Transmembrane protein</fullName>
    </recommendedName>
</protein>
<feature type="transmembrane region" description="Helical" evidence="1">
    <location>
        <begin position="47"/>
        <end position="67"/>
    </location>
</feature>
<keyword evidence="1" id="KW-0812">Transmembrane</keyword>
<dbReference type="Proteomes" id="UP001497516">
    <property type="component" value="Chromosome 2"/>
</dbReference>